<dbReference type="Gene3D" id="3.20.20.210">
    <property type="match status" value="1"/>
</dbReference>
<dbReference type="EMBL" id="CP001899">
    <property type="protein sequence ID" value="ADC65874.1"/>
    <property type="molecule type" value="Genomic_DNA"/>
</dbReference>
<sequence length="317" mass="36618">MIFDDIGSFPLPEGISKDWVEKNYLSKEYAEMVKRAFIMKQKAGVELPNYPQFRDMNEMFLEIIRDEKKQEEPFVVKKDEAVIVELEVLKEMKVEAVRVCVTGPFELYYREFGTKIYDDVLEAFGKSVARFVEKACEWDAVKCVSLDEPSLGTNPELQPSLDQIQIAYEKIKANVDVQIHLHSPVFYREVLEVENINVIGIEAARDEKAMDFVDVEEIESYDKFLRVGVARSDFDAMIAEYNAKTGENVWGDVEKMERALDEIESVEKIRGRLKKAVEKFGERLKYVGADCGLMSFYSQELAFKHLRKIKEAKEGLK</sequence>
<dbReference type="SUPFAM" id="SSF51726">
    <property type="entry name" value="UROD/MetE-like"/>
    <property type="match status" value="1"/>
</dbReference>
<dbReference type="OrthoDB" id="17656at2157"/>
<protein>
    <submittedName>
        <fullName evidence="1">Methionine synthase vitamin-B12 independent</fullName>
    </submittedName>
</protein>
<dbReference type="STRING" id="589924.Ferp_1730"/>
<organism evidence="1 2">
    <name type="scientific">Ferroglobus placidus (strain DSM 10642 / AEDII12DO)</name>
    <dbReference type="NCBI Taxonomy" id="589924"/>
    <lineage>
        <taxon>Archaea</taxon>
        <taxon>Methanobacteriati</taxon>
        <taxon>Methanobacteriota</taxon>
        <taxon>Archaeoglobi</taxon>
        <taxon>Archaeoglobales</taxon>
        <taxon>Archaeoglobaceae</taxon>
        <taxon>Ferroglobus</taxon>
    </lineage>
</organism>
<name>D3RZG1_FERPA</name>
<reference evidence="2" key="1">
    <citation type="submission" date="2010-02" db="EMBL/GenBank/DDBJ databases">
        <title>Complete sequence of Ferroglobus placidus DSM 10642.</title>
        <authorList>
            <consortium name="US DOE Joint Genome Institute"/>
            <person name="Lucas S."/>
            <person name="Copeland A."/>
            <person name="Lapidus A."/>
            <person name="Cheng J.-F."/>
            <person name="Bruce D."/>
            <person name="Goodwin L."/>
            <person name="Pitluck S."/>
            <person name="Saunders E."/>
            <person name="Brettin T."/>
            <person name="Detter J.C."/>
            <person name="Han C."/>
            <person name="Tapia R."/>
            <person name="Larimer F."/>
            <person name="Land M."/>
            <person name="Hauser L."/>
            <person name="Kyrpides N."/>
            <person name="Ivanova N."/>
            <person name="Holmes D."/>
            <person name="Lovley D."/>
            <person name="Kyrpides N."/>
            <person name="Anderson I.J."/>
            <person name="Woyke T."/>
        </authorList>
    </citation>
    <scope>NUCLEOTIDE SEQUENCE [LARGE SCALE GENOMIC DNA]</scope>
    <source>
        <strain evidence="2">DSM 10642 / AEDII12DO</strain>
    </source>
</reference>
<evidence type="ECO:0000313" key="1">
    <source>
        <dbReference type="EMBL" id="ADC65874.1"/>
    </source>
</evidence>
<dbReference type="NCBIfam" id="NF004712">
    <property type="entry name" value="PRK06052.1"/>
    <property type="match status" value="1"/>
</dbReference>
<dbReference type="PaxDb" id="589924-Ferp_1730"/>
<dbReference type="GeneID" id="8779257"/>
<dbReference type="HOGENOM" id="CLU_893117_0_0_2"/>
<reference evidence="1 2" key="2">
    <citation type="journal article" date="2011" name="Stand. Genomic Sci.">
        <title>Complete genome sequence of Ferroglobus placidus AEDII12DO.</title>
        <authorList>
            <person name="Anderson I."/>
            <person name="Risso C."/>
            <person name="Holmes D."/>
            <person name="Lucas S."/>
            <person name="Copeland A."/>
            <person name="Lapidus A."/>
            <person name="Cheng J.F."/>
            <person name="Bruce D."/>
            <person name="Goodwin L."/>
            <person name="Pitluck S."/>
            <person name="Saunders E."/>
            <person name="Brettin T."/>
            <person name="Detter J.C."/>
            <person name="Han C."/>
            <person name="Tapia R."/>
            <person name="Larimer F."/>
            <person name="Land M."/>
            <person name="Hauser L."/>
            <person name="Woyke T."/>
            <person name="Lovley D."/>
            <person name="Kyrpides N."/>
            <person name="Ivanova N."/>
        </authorList>
    </citation>
    <scope>NUCLEOTIDE SEQUENCE [LARGE SCALE GENOMIC DNA]</scope>
    <source>
        <strain evidence="2">DSM 10642 / AEDII12DO</strain>
    </source>
</reference>
<dbReference type="InterPro" id="IPR038071">
    <property type="entry name" value="UROD/MetE-like_sf"/>
</dbReference>
<accession>D3RZG1</accession>
<dbReference type="CDD" id="cd03310">
    <property type="entry name" value="CIMS_like"/>
    <property type="match status" value="1"/>
</dbReference>
<proteinExistence type="predicted"/>
<gene>
    <name evidence="1" type="ordered locus">Ferp_1730</name>
</gene>
<keyword evidence="2" id="KW-1185">Reference proteome</keyword>
<dbReference type="Proteomes" id="UP000002613">
    <property type="component" value="Chromosome"/>
</dbReference>
<evidence type="ECO:0000313" key="2">
    <source>
        <dbReference type="Proteomes" id="UP000002613"/>
    </source>
</evidence>
<dbReference type="RefSeq" id="WP_012966213.1">
    <property type="nucleotide sequence ID" value="NC_013849.1"/>
</dbReference>
<dbReference type="KEGG" id="fpl:Ferp_1730"/>
<dbReference type="AlphaFoldDB" id="D3RZG1"/>
<dbReference type="eggNOG" id="arCOG01878">
    <property type="taxonomic scope" value="Archaea"/>
</dbReference>